<dbReference type="Proteomes" id="UP000694941">
    <property type="component" value="Unplaced"/>
</dbReference>
<dbReference type="PANTHER" id="PTHR13067:SF2">
    <property type="entry name" value="CASPASE-ACTIVATED DNASE"/>
    <property type="match status" value="1"/>
</dbReference>
<dbReference type="GeneID" id="106473770"/>
<dbReference type="PANTHER" id="PTHR13067">
    <property type="entry name" value="CASPASE-ACTIVATED DNASE"/>
    <property type="match status" value="1"/>
</dbReference>
<evidence type="ECO:0000259" key="1">
    <source>
        <dbReference type="Pfam" id="PF09230"/>
    </source>
</evidence>
<accession>A0ABM1BWA3</accession>
<protein>
    <submittedName>
        <fullName evidence="3">DNAation factor subunit beta-like</fullName>
    </submittedName>
</protein>
<sequence>TKIELQRMNFPEMLLTDLLIDLKNLLKRDNYNGHLFVRGELKALCTKEGTFACQGQYNAPKCDKAHTLNPYLSSEHRKVFSTWNLDHRIERSRTIIPAIMNAARELPVKSVINSDYFYSLLFTSNNLELVHIACHDKSKHGGFHCDKNMFYRKS</sequence>
<proteinExistence type="predicted"/>
<feature type="domain" description="DNA fragmentation factor 40 C-terminal" evidence="1">
    <location>
        <begin position="15"/>
        <end position="152"/>
    </location>
</feature>
<keyword evidence="2" id="KW-1185">Reference proteome</keyword>
<dbReference type="InterPro" id="IPR015311">
    <property type="entry name" value="DFF40_C"/>
</dbReference>
<dbReference type="RefSeq" id="XP_013789903.1">
    <property type="nucleotide sequence ID" value="XM_013934449.2"/>
</dbReference>
<dbReference type="SUPFAM" id="SSF54060">
    <property type="entry name" value="His-Me finger endonucleases"/>
    <property type="match status" value="1"/>
</dbReference>
<gene>
    <name evidence="3" type="primary">LOC106473770</name>
</gene>
<dbReference type="InterPro" id="IPR039729">
    <property type="entry name" value="DFF40"/>
</dbReference>
<dbReference type="Pfam" id="PF09230">
    <property type="entry name" value="DFF40"/>
    <property type="match status" value="1"/>
</dbReference>
<name>A0ABM1BWA3_LIMPO</name>
<evidence type="ECO:0000313" key="2">
    <source>
        <dbReference type="Proteomes" id="UP000694941"/>
    </source>
</evidence>
<organism evidence="2 3">
    <name type="scientific">Limulus polyphemus</name>
    <name type="common">Atlantic horseshoe crab</name>
    <dbReference type="NCBI Taxonomy" id="6850"/>
    <lineage>
        <taxon>Eukaryota</taxon>
        <taxon>Metazoa</taxon>
        <taxon>Ecdysozoa</taxon>
        <taxon>Arthropoda</taxon>
        <taxon>Chelicerata</taxon>
        <taxon>Merostomata</taxon>
        <taxon>Xiphosura</taxon>
        <taxon>Limulidae</taxon>
        <taxon>Limulus</taxon>
    </lineage>
</organism>
<evidence type="ECO:0000313" key="3">
    <source>
        <dbReference type="RefSeq" id="XP_013789903.1"/>
    </source>
</evidence>
<dbReference type="InterPro" id="IPR044925">
    <property type="entry name" value="His-Me_finger_sf"/>
</dbReference>
<feature type="non-terminal residue" evidence="3">
    <location>
        <position position="1"/>
    </location>
</feature>
<reference evidence="3" key="1">
    <citation type="submission" date="2025-08" db="UniProtKB">
        <authorList>
            <consortium name="RefSeq"/>
        </authorList>
    </citation>
    <scope>IDENTIFICATION</scope>
    <source>
        <tissue evidence="3">Muscle</tissue>
    </source>
</reference>